<sequence>MNTKLIAALSVLLVAPAMSATSLDLGYKAYTSDTRDDNAGAYNQPFLKLSHFNKADWGTLFAYVKLENPGEVKDAQHGADGKLTVKSLAIVDKQIGSSNHNLWMQNFLVSNRTVMEDNLYLGLTTNQKFGDLFINAGAGINYSAASFSPTNASFDGLSGAAAVINARYPFALAGLKHSLTVNYEGQFGRDGEHKQTLGYDSYGHQLITTLKTNLTKSVYTKLHLTQFDSWGATPNDGIEYGIAIGMSF</sequence>
<evidence type="ECO:0000313" key="3">
    <source>
        <dbReference type="Proteomes" id="UP000199527"/>
    </source>
</evidence>
<dbReference type="Proteomes" id="UP000199527">
    <property type="component" value="Unassembled WGS sequence"/>
</dbReference>
<organism evidence="2 3">
    <name type="scientific">Ferrimonas sediminum</name>
    <dbReference type="NCBI Taxonomy" id="718193"/>
    <lineage>
        <taxon>Bacteria</taxon>
        <taxon>Pseudomonadati</taxon>
        <taxon>Pseudomonadota</taxon>
        <taxon>Gammaproteobacteria</taxon>
        <taxon>Alteromonadales</taxon>
        <taxon>Ferrimonadaceae</taxon>
        <taxon>Ferrimonas</taxon>
    </lineage>
</organism>
<gene>
    <name evidence="2" type="ORF">SAMN04488540_10741</name>
</gene>
<dbReference type="OrthoDB" id="6255436at2"/>
<dbReference type="Pfam" id="PF03502">
    <property type="entry name" value="Channel_Tsx"/>
    <property type="match status" value="1"/>
</dbReference>
<dbReference type="RefSeq" id="WP_090365125.1">
    <property type="nucleotide sequence ID" value="NZ_FNEM01000007.1"/>
</dbReference>
<feature type="chain" id="PRO_5011591997" evidence="1">
    <location>
        <begin position="20"/>
        <end position="248"/>
    </location>
</feature>
<protein>
    <submittedName>
        <fullName evidence="2">Nucleoside-specific channel-forming protein, Tsx</fullName>
    </submittedName>
</protein>
<evidence type="ECO:0000256" key="1">
    <source>
        <dbReference type="SAM" id="SignalP"/>
    </source>
</evidence>
<name>A0A1G8SXI2_9GAMM</name>
<dbReference type="EMBL" id="FNEM01000007">
    <property type="protein sequence ID" value="SDJ33893.1"/>
    <property type="molecule type" value="Genomic_DNA"/>
</dbReference>
<dbReference type="GO" id="GO:0009279">
    <property type="term" value="C:cell outer membrane"/>
    <property type="evidence" value="ECO:0007669"/>
    <property type="project" value="InterPro"/>
</dbReference>
<keyword evidence="3" id="KW-1185">Reference proteome</keyword>
<feature type="signal peptide" evidence="1">
    <location>
        <begin position="1"/>
        <end position="19"/>
    </location>
</feature>
<proteinExistence type="predicted"/>
<accession>A0A1G8SXI2</accession>
<reference evidence="3" key="1">
    <citation type="submission" date="2016-10" db="EMBL/GenBank/DDBJ databases">
        <authorList>
            <person name="Varghese N."/>
            <person name="Submissions S."/>
        </authorList>
    </citation>
    <scope>NUCLEOTIDE SEQUENCE [LARGE SCALE GENOMIC DNA]</scope>
    <source>
        <strain evidence="3">DSM 23317</strain>
    </source>
</reference>
<dbReference type="AlphaFoldDB" id="A0A1G8SXI2"/>
<dbReference type="InterPro" id="IPR018013">
    <property type="entry name" value="Channel_Tsx-like"/>
</dbReference>
<evidence type="ECO:0000313" key="2">
    <source>
        <dbReference type="EMBL" id="SDJ33893.1"/>
    </source>
</evidence>
<keyword evidence="1" id="KW-0732">Signal</keyword>